<evidence type="ECO:0000313" key="3">
    <source>
        <dbReference type="Proteomes" id="UP000564378"/>
    </source>
</evidence>
<accession>A0A842I298</accession>
<dbReference type="InterPro" id="IPR032466">
    <property type="entry name" value="Metal_Hydrolase"/>
</dbReference>
<comment type="caution">
    <text evidence="2">The sequence shown here is derived from an EMBL/GenBank/DDBJ whole genome shotgun (WGS) entry which is preliminary data.</text>
</comment>
<dbReference type="SUPFAM" id="SSF51556">
    <property type="entry name" value="Metallo-dependent hydrolases"/>
    <property type="match status" value="1"/>
</dbReference>
<evidence type="ECO:0000259" key="1">
    <source>
        <dbReference type="Pfam" id="PF04909"/>
    </source>
</evidence>
<dbReference type="Proteomes" id="UP000564378">
    <property type="component" value="Unassembled WGS sequence"/>
</dbReference>
<dbReference type="EMBL" id="JACJVJ010000003">
    <property type="protein sequence ID" value="MBC2778853.1"/>
    <property type="molecule type" value="Genomic_DNA"/>
</dbReference>
<feature type="domain" description="Amidohydrolase-related" evidence="1">
    <location>
        <begin position="13"/>
        <end position="260"/>
    </location>
</feature>
<sequence>MAEPAAVEPAPRVDAHAHIFTRAMPFAEDAHSTPDYDYAVESYLADLDTYGIDYGVIAAASLYGENNAYTLAALRQYPRLRGTVIVSPRSDFATLQKMADQGVVGVRLQWRRTDQFPDLREEPYRSLLKRMADCGLHAELLAKGEQLPLLLPGFAETGVRIVIDHFGAPPRDPTQRAAGLDAIGQAAERADLWVKLSAGFRIPYDIAAECTDRLLGSIGPDRLLWGSDAPFVNHENSASFEDALALYTRLVPNAATRQAIDEAAMKLFFQ</sequence>
<reference evidence="2 3" key="1">
    <citation type="submission" date="2020-08" db="EMBL/GenBank/DDBJ databases">
        <title>Draft genome sequence of Parasphingopyxis sp. GrpM-11.</title>
        <authorList>
            <person name="Oh J."/>
            <person name="Roh D.-H."/>
        </authorList>
    </citation>
    <scope>NUCLEOTIDE SEQUENCE [LARGE SCALE GENOMIC DNA]</scope>
    <source>
        <strain evidence="2 3">GrpM-11</strain>
    </source>
</reference>
<dbReference type="RefSeq" id="WP_185802169.1">
    <property type="nucleotide sequence ID" value="NZ_JACJVJ010000003.1"/>
</dbReference>
<gene>
    <name evidence="2" type="ORF">H6P80_14610</name>
</gene>
<dbReference type="InterPro" id="IPR006680">
    <property type="entry name" value="Amidohydro-rel"/>
</dbReference>
<dbReference type="InterPro" id="IPR052358">
    <property type="entry name" value="Aro_Compnd_Degr_Hydrolases"/>
</dbReference>
<name>A0A842I298_9SPHN</name>
<keyword evidence="3" id="KW-1185">Reference proteome</keyword>
<dbReference type="PANTHER" id="PTHR35563">
    <property type="entry name" value="BARREL METAL-DEPENDENT HYDROLASE, PUTATIVE (AFU_ORTHOLOGUE AFUA_1G16240)-RELATED"/>
    <property type="match status" value="1"/>
</dbReference>
<dbReference type="Pfam" id="PF04909">
    <property type="entry name" value="Amidohydro_2"/>
    <property type="match status" value="1"/>
</dbReference>
<dbReference type="PANTHER" id="PTHR35563:SF2">
    <property type="entry name" value="BARREL METAL-DEPENDENT HYDROLASE, PUTATIVE (AFU_ORTHOLOGUE AFUA_1G16240)-RELATED"/>
    <property type="match status" value="1"/>
</dbReference>
<proteinExistence type="predicted"/>
<dbReference type="GO" id="GO:0016787">
    <property type="term" value="F:hydrolase activity"/>
    <property type="evidence" value="ECO:0007669"/>
    <property type="project" value="UniProtKB-KW"/>
</dbReference>
<dbReference type="Gene3D" id="3.20.20.140">
    <property type="entry name" value="Metal-dependent hydrolases"/>
    <property type="match status" value="1"/>
</dbReference>
<dbReference type="AlphaFoldDB" id="A0A842I298"/>
<evidence type="ECO:0000313" key="2">
    <source>
        <dbReference type="EMBL" id="MBC2778853.1"/>
    </source>
</evidence>
<protein>
    <submittedName>
        <fullName evidence="2">Amidohydrolase family protein</fullName>
    </submittedName>
</protein>
<keyword evidence="2" id="KW-0378">Hydrolase</keyword>
<organism evidence="2 3">
    <name type="scientific">Parasphingopyxis marina</name>
    <dbReference type="NCBI Taxonomy" id="2761622"/>
    <lineage>
        <taxon>Bacteria</taxon>
        <taxon>Pseudomonadati</taxon>
        <taxon>Pseudomonadota</taxon>
        <taxon>Alphaproteobacteria</taxon>
        <taxon>Sphingomonadales</taxon>
        <taxon>Sphingomonadaceae</taxon>
        <taxon>Parasphingopyxis</taxon>
    </lineage>
</organism>